<dbReference type="PANTHER" id="PTHR47926:SF347">
    <property type="entry name" value="PENTATRICOPEPTIDE REPEAT-CONTAINING PROTEIN"/>
    <property type="match status" value="1"/>
</dbReference>
<proteinExistence type="predicted"/>
<accession>A0A8S0UJP7</accession>
<dbReference type="PANTHER" id="PTHR47926">
    <property type="entry name" value="PENTATRICOPEPTIDE REPEAT-CONTAINING PROTEIN"/>
    <property type="match status" value="1"/>
</dbReference>
<evidence type="ECO:0000313" key="3">
    <source>
        <dbReference type="Proteomes" id="UP000594638"/>
    </source>
</evidence>
<comment type="caution">
    <text evidence="2">The sequence shown here is derived from an EMBL/GenBank/DDBJ whole genome shotgun (WGS) entry which is preliminary data.</text>
</comment>
<dbReference type="OrthoDB" id="1744564at2759"/>
<sequence>MSDEFKKGVPSKQDSGAGGAKGSDRVRHALMLQSFPVNHFERSHYFLLKNVPPNPDSKLNAHLKNLCKNGHLSEAMASYSIVKYGSTVRFNTLSYLIDYCIDSNSFDLCYKLHGYVRKLREESDPFVETKLVSMYAKYGSLENAFEVFDAMSE</sequence>
<dbReference type="AlphaFoldDB" id="A0A8S0UJP7"/>
<protein>
    <submittedName>
        <fullName evidence="2">Pentatricopeptide repeat-containing At1g19720</fullName>
    </submittedName>
</protein>
<gene>
    <name evidence="2" type="ORF">OLEA9_A072904</name>
</gene>
<dbReference type="InterPro" id="IPR046960">
    <property type="entry name" value="PPR_At4g14850-like_plant"/>
</dbReference>
<evidence type="ECO:0000313" key="2">
    <source>
        <dbReference type="EMBL" id="CAA3017021.1"/>
    </source>
</evidence>
<dbReference type="Gene3D" id="1.25.40.10">
    <property type="entry name" value="Tetratricopeptide repeat domain"/>
    <property type="match status" value="1"/>
</dbReference>
<dbReference type="InterPro" id="IPR011990">
    <property type="entry name" value="TPR-like_helical_dom_sf"/>
</dbReference>
<feature type="region of interest" description="Disordered" evidence="1">
    <location>
        <begin position="1"/>
        <end position="22"/>
    </location>
</feature>
<reference evidence="2 3" key="1">
    <citation type="submission" date="2019-12" db="EMBL/GenBank/DDBJ databases">
        <authorList>
            <person name="Alioto T."/>
            <person name="Alioto T."/>
            <person name="Gomez Garrido J."/>
        </authorList>
    </citation>
    <scope>NUCLEOTIDE SEQUENCE [LARGE SCALE GENOMIC DNA]</scope>
</reference>
<dbReference type="Gramene" id="OE9A072904T1">
    <property type="protein sequence ID" value="OE9A072904C1"/>
    <property type="gene ID" value="OE9A072904"/>
</dbReference>
<name>A0A8S0UJP7_OLEEU</name>
<organism evidence="2 3">
    <name type="scientific">Olea europaea subsp. europaea</name>
    <dbReference type="NCBI Taxonomy" id="158383"/>
    <lineage>
        <taxon>Eukaryota</taxon>
        <taxon>Viridiplantae</taxon>
        <taxon>Streptophyta</taxon>
        <taxon>Embryophyta</taxon>
        <taxon>Tracheophyta</taxon>
        <taxon>Spermatophyta</taxon>
        <taxon>Magnoliopsida</taxon>
        <taxon>eudicotyledons</taxon>
        <taxon>Gunneridae</taxon>
        <taxon>Pentapetalae</taxon>
        <taxon>asterids</taxon>
        <taxon>lamiids</taxon>
        <taxon>Lamiales</taxon>
        <taxon>Oleaceae</taxon>
        <taxon>Oleeae</taxon>
        <taxon>Olea</taxon>
    </lineage>
</organism>
<evidence type="ECO:0000256" key="1">
    <source>
        <dbReference type="SAM" id="MobiDB-lite"/>
    </source>
</evidence>
<dbReference type="GO" id="GO:0009451">
    <property type="term" value="P:RNA modification"/>
    <property type="evidence" value="ECO:0007669"/>
    <property type="project" value="InterPro"/>
</dbReference>
<dbReference type="Proteomes" id="UP000594638">
    <property type="component" value="Unassembled WGS sequence"/>
</dbReference>
<dbReference type="GO" id="GO:0003723">
    <property type="term" value="F:RNA binding"/>
    <property type="evidence" value="ECO:0007669"/>
    <property type="project" value="InterPro"/>
</dbReference>
<dbReference type="EMBL" id="CACTIH010007668">
    <property type="protein sequence ID" value="CAA3017021.1"/>
    <property type="molecule type" value="Genomic_DNA"/>
</dbReference>
<keyword evidence="3" id="KW-1185">Reference proteome</keyword>